<evidence type="ECO:0000256" key="3">
    <source>
        <dbReference type="ARBA" id="ARBA00023254"/>
    </source>
</evidence>
<keyword evidence="1 4" id="KW-0479">Metal-binding</keyword>
<dbReference type="OrthoDB" id="2535391at2759"/>
<evidence type="ECO:0000256" key="2">
    <source>
        <dbReference type="ARBA" id="ARBA00022833"/>
    </source>
</evidence>
<evidence type="ECO:0000256" key="1">
    <source>
        <dbReference type="ARBA" id="ARBA00022771"/>
    </source>
</evidence>
<dbReference type="InParanoid" id="A0A1S0U6R7"/>
<feature type="domain" description="RING-type" evidence="5">
    <location>
        <begin position="7"/>
        <end position="50"/>
    </location>
</feature>
<dbReference type="Pfam" id="PF14634">
    <property type="entry name" value="zf-RING_5"/>
    <property type="match status" value="1"/>
</dbReference>
<dbReference type="AlphaFoldDB" id="A0A1S0U6R7"/>
<name>A0A1S0U6R7_LOALO</name>
<dbReference type="SMART" id="SM00184">
    <property type="entry name" value="RING"/>
    <property type="match status" value="1"/>
</dbReference>
<dbReference type="GO" id="GO:0000795">
    <property type="term" value="C:synaptonemal complex"/>
    <property type="evidence" value="ECO:0007669"/>
    <property type="project" value="InterPro"/>
</dbReference>
<dbReference type="PANTHER" id="PTHR22663:SF17">
    <property type="entry name" value="RING FINGER PROTEIN NARYA-RELATED"/>
    <property type="match status" value="1"/>
</dbReference>
<dbReference type="KEGG" id="loa:LOAG_02527"/>
<reference evidence="6" key="1">
    <citation type="submission" date="2012-04" db="EMBL/GenBank/DDBJ databases">
        <title>The Genome Sequence of Loa loa.</title>
        <authorList>
            <consortium name="The Broad Institute Genome Sequencing Platform"/>
            <consortium name="Broad Institute Genome Sequencing Center for Infectious Disease"/>
            <person name="Nutman T.B."/>
            <person name="Fink D.L."/>
            <person name="Russ C."/>
            <person name="Young S."/>
            <person name="Zeng Q."/>
            <person name="Gargeya S."/>
            <person name="Alvarado L."/>
            <person name="Berlin A."/>
            <person name="Chapman S.B."/>
            <person name="Chen Z."/>
            <person name="Freedman E."/>
            <person name="Gellesch M."/>
            <person name="Goldberg J."/>
            <person name="Griggs A."/>
            <person name="Gujja S."/>
            <person name="Heilman E.R."/>
            <person name="Heiman D."/>
            <person name="Howarth C."/>
            <person name="Mehta T."/>
            <person name="Neiman D."/>
            <person name="Pearson M."/>
            <person name="Roberts A."/>
            <person name="Saif S."/>
            <person name="Shea T."/>
            <person name="Shenoy N."/>
            <person name="Sisk P."/>
            <person name="Stolte C."/>
            <person name="Sykes S."/>
            <person name="White J."/>
            <person name="Yandava C."/>
            <person name="Haas B."/>
            <person name="Henn M.R."/>
            <person name="Nusbaum C."/>
            <person name="Birren B."/>
        </authorList>
    </citation>
    <scope>NUCLEOTIDE SEQUENCE [LARGE SCALE GENOMIC DNA]</scope>
</reference>
<evidence type="ECO:0000313" key="6">
    <source>
        <dbReference type="EMBL" id="EFO25957.2"/>
    </source>
</evidence>
<dbReference type="GO" id="GO:0008270">
    <property type="term" value="F:zinc ion binding"/>
    <property type="evidence" value="ECO:0007669"/>
    <property type="project" value="UniProtKB-KW"/>
</dbReference>
<dbReference type="GO" id="GO:0007131">
    <property type="term" value="P:reciprocal meiotic recombination"/>
    <property type="evidence" value="ECO:0007669"/>
    <property type="project" value="InterPro"/>
</dbReference>
<sequence>MEFWFHCNICTRRPEGRIDVSSYRLTNCGHILCSECFTDTDTAKVCKICQRTGIVTHAVDDTLPSHIQKFFVSPQALIERAEKRIKEAIIFQHSQKILMERCLVRKVVQLWYQLQVAKDDSKAKNQLEIEITHLKNALKCLKGELVRTLSKHREFEKQALQWGFKVLSVKVRSFAEGGQNFSREQEAVQIVETRMYAKSIDTFTNNESTLEDDSLLSSQIWNKPLDLSVEGKIDSVNRELISSCSSSNSNLAKCATAPFNSLTGSILSKKGRTVGIQGSRTQRNLVLLSKLQGEGSRFTHRKFYRLQNFDHILHPRSGYKKWATSVGYPMFTLRGVRADAMTIGNNEGWEICGDVCKAKLCQRSDNYSSVQNAIV</sequence>
<dbReference type="GO" id="GO:0016925">
    <property type="term" value="P:protein sumoylation"/>
    <property type="evidence" value="ECO:0007669"/>
    <property type="project" value="TreeGrafter"/>
</dbReference>
<proteinExistence type="predicted"/>
<keyword evidence="1 4" id="KW-0863">Zinc-finger</keyword>
<dbReference type="GO" id="GO:0019789">
    <property type="term" value="F:SUMO transferase activity"/>
    <property type="evidence" value="ECO:0007669"/>
    <property type="project" value="InterPro"/>
</dbReference>
<accession>A0A1S0U6R7</accession>
<dbReference type="GeneID" id="9939915"/>
<dbReference type="OMA" id="MEFWFHC"/>
<dbReference type="InterPro" id="IPR001841">
    <property type="entry name" value="Znf_RING"/>
</dbReference>
<dbReference type="GO" id="GO:0007129">
    <property type="term" value="P:homologous chromosome pairing at meiosis"/>
    <property type="evidence" value="ECO:0007669"/>
    <property type="project" value="TreeGrafter"/>
</dbReference>
<dbReference type="EMBL" id="JH712356">
    <property type="protein sequence ID" value="EFO25957.2"/>
    <property type="molecule type" value="Genomic_DNA"/>
</dbReference>
<evidence type="ECO:0000256" key="4">
    <source>
        <dbReference type="PROSITE-ProRule" id="PRU00175"/>
    </source>
</evidence>
<dbReference type="CTD" id="9939915"/>
<gene>
    <name evidence="6" type="ORF">LOAG_02527</name>
</gene>
<keyword evidence="2" id="KW-0862">Zinc</keyword>
<dbReference type="SUPFAM" id="SSF57850">
    <property type="entry name" value="RING/U-box"/>
    <property type="match status" value="1"/>
</dbReference>
<dbReference type="InterPro" id="IPR042123">
    <property type="entry name" value="Zip3/RNF212-like"/>
</dbReference>
<dbReference type="PANTHER" id="PTHR22663">
    <property type="entry name" value="RING FINGER PROTEIN NARYA-RELATED"/>
    <property type="match status" value="1"/>
</dbReference>
<organism evidence="6">
    <name type="scientific">Loa loa</name>
    <name type="common">Eye worm</name>
    <name type="synonym">Filaria loa</name>
    <dbReference type="NCBI Taxonomy" id="7209"/>
    <lineage>
        <taxon>Eukaryota</taxon>
        <taxon>Metazoa</taxon>
        <taxon>Ecdysozoa</taxon>
        <taxon>Nematoda</taxon>
        <taxon>Chromadorea</taxon>
        <taxon>Rhabditida</taxon>
        <taxon>Spirurina</taxon>
        <taxon>Spiruromorpha</taxon>
        <taxon>Filarioidea</taxon>
        <taxon>Onchocercidae</taxon>
        <taxon>Loa</taxon>
    </lineage>
</organism>
<dbReference type="PROSITE" id="PS50089">
    <property type="entry name" value="ZF_RING_2"/>
    <property type="match status" value="1"/>
</dbReference>
<evidence type="ECO:0000259" key="5">
    <source>
        <dbReference type="PROSITE" id="PS50089"/>
    </source>
</evidence>
<keyword evidence="3" id="KW-0469">Meiosis</keyword>
<dbReference type="RefSeq" id="XP_020303576.1">
    <property type="nucleotide sequence ID" value="XM_020446032.1"/>
</dbReference>
<protein>
    <recommendedName>
        <fullName evidence="5">RING-type domain-containing protein</fullName>
    </recommendedName>
</protein>